<evidence type="ECO:0000313" key="14">
    <source>
        <dbReference type="Proteomes" id="UP000037923"/>
    </source>
</evidence>
<dbReference type="InterPro" id="IPR036866">
    <property type="entry name" value="RibonucZ/Hydroxyglut_hydro"/>
</dbReference>
<dbReference type="EMBL" id="LGTL01000005">
    <property type="protein sequence ID" value="KPA82435.1"/>
    <property type="molecule type" value="Genomic_DNA"/>
</dbReference>
<keyword evidence="14" id="KW-1185">Reference proteome</keyword>
<dbReference type="CDD" id="cd07723">
    <property type="entry name" value="hydroxyacylglutathione_hydrolase_MBL-fold"/>
    <property type="match status" value="1"/>
</dbReference>
<dbReference type="AlphaFoldDB" id="A0A0M9G5A9"/>
<dbReference type="EMBL" id="LGTL01000005">
    <property type="protein sequence ID" value="KPA82436.1"/>
    <property type="molecule type" value="Genomic_DNA"/>
</dbReference>
<keyword evidence="11" id="KW-0472">Membrane</keyword>
<feature type="compositionally biased region" description="Low complexity" evidence="10">
    <location>
        <begin position="252"/>
        <end position="266"/>
    </location>
</feature>
<dbReference type="GO" id="GO:0046872">
    <property type="term" value="F:metal ion binding"/>
    <property type="evidence" value="ECO:0007669"/>
    <property type="project" value="UniProtKB-KW"/>
</dbReference>
<dbReference type="SMART" id="SM00849">
    <property type="entry name" value="Lactamase_B"/>
    <property type="match status" value="1"/>
</dbReference>
<evidence type="ECO:0000313" key="13">
    <source>
        <dbReference type="EMBL" id="KPA82436.1"/>
    </source>
</evidence>
<accession>A0A0M9G5A9</accession>
<keyword evidence="7" id="KW-0378">Hydrolase</keyword>
<comment type="catalytic activity">
    <reaction evidence="1">
        <text>an S-(2-hydroxyacyl)glutathione + H2O = a 2-hydroxy carboxylate + glutathione + H(+)</text>
        <dbReference type="Rhea" id="RHEA:21864"/>
        <dbReference type="ChEBI" id="CHEBI:15377"/>
        <dbReference type="ChEBI" id="CHEBI:15378"/>
        <dbReference type="ChEBI" id="CHEBI:57925"/>
        <dbReference type="ChEBI" id="CHEBI:58896"/>
        <dbReference type="ChEBI" id="CHEBI:71261"/>
        <dbReference type="EC" id="3.1.2.6"/>
    </reaction>
</comment>
<dbReference type="PANTHER" id="PTHR11935:SF94">
    <property type="entry name" value="TENZING NORGAY, ISOFORM C"/>
    <property type="match status" value="1"/>
</dbReference>
<dbReference type="InterPro" id="IPR001279">
    <property type="entry name" value="Metallo-B-lactamas"/>
</dbReference>
<dbReference type="Gene3D" id="3.60.15.10">
    <property type="entry name" value="Ribonuclease Z/Hydroxyacylglutathione hydrolase-like"/>
    <property type="match status" value="1"/>
</dbReference>
<dbReference type="EC" id="3.1.2.6" evidence="5"/>
<evidence type="ECO:0000256" key="3">
    <source>
        <dbReference type="ARBA" id="ARBA00004963"/>
    </source>
</evidence>
<feature type="domain" description="Metallo-beta-lactamase" evidence="12">
    <location>
        <begin position="169"/>
        <end position="409"/>
    </location>
</feature>
<comment type="cofactor">
    <cofactor evidence="2">
        <name>Zn(2+)</name>
        <dbReference type="ChEBI" id="CHEBI:29105"/>
    </cofactor>
</comment>
<dbReference type="SUPFAM" id="SSF56281">
    <property type="entry name" value="Metallo-hydrolase/oxidoreductase"/>
    <property type="match status" value="1"/>
</dbReference>
<dbReference type="OMA" id="EDAPLCC"/>
<keyword evidence="8" id="KW-0862">Zinc</keyword>
<dbReference type="OrthoDB" id="515692at2759"/>
<evidence type="ECO:0000256" key="6">
    <source>
        <dbReference type="ARBA" id="ARBA00022723"/>
    </source>
</evidence>
<evidence type="ECO:0000256" key="7">
    <source>
        <dbReference type="ARBA" id="ARBA00022801"/>
    </source>
</evidence>
<dbReference type="GeneID" id="26903794"/>
<keyword evidence="11" id="KW-1133">Transmembrane helix</keyword>
<evidence type="ECO:0000256" key="1">
    <source>
        <dbReference type="ARBA" id="ARBA00001623"/>
    </source>
</evidence>
<evidence type="ECO:0000256" key="11">
    <source>
        <dbReference type="SAM" id="Phobius"/>
    </source>
</evidence>
<dbReference type="RefSeq" id="XP_015660875.1">
    <property type="nucleotide sequence ID" value="XM_015800868.1"/>
</dbReference>
<dbReference type="Proteomes" id="UP000037923">
    <property type="component" value="Unassembled WGS sequence"/>
</dbReference>
<proteinExistence type="inferred from homology"/>
<evidence type="ECO:0000256" key="9">
    <source>
        <dbReference type="ARBA" id="ARBA00031044"/>
    </source>
</evidence>
<comment type="caution">
    <text evidence="13">The sequence shown here is derived from an EMBL/GenBank/DDBJ whole genome shotgun (WGS) entry which is preliminary data.</text>
</comment>
<evidence type="ECO:0000256" key="2">
    <source>
        <dbReference type="ARBA" id="ARBA00001947"/>
    </source>
</evidence>
<name>A0A0M9G5A9_LEPPY</name>
<keyword evidence="6" id="KW-0479">Metal-binding</keyword>
<comment type="similarity">
    <text evidence="4">Belongs to the metallo-beta-lactamase superfamily. Glyoxalase II family.</text>
</comment>
<dbReference type="PANTHER" id="PTHR11935">
    <property type="entry name" value="BETA LACTAMASE DOMAIN"/>
    <property type="match status" value="1"/>
</dbReference>
<feature type="transmembrane region" description="Helical" evidence="11">
    <location>
        <begin position="35"/>
        <end position="54"/>
    </location>
</feature>
<dbReference type="RefSeq" id="XP_015660874.1">
    <property type="nucleotide sequence ID" value="XM_015800867.1"/>
</dbReference>
<dbReference type="InterPro" id="IPR035680">
    <property type="entry name" value="Clx_II_MBL"/>
</dbReference>
<organism evidence="13 14">
    <name type="scientific">Leptomonas pyrrhocoris</name>
    <name type="common">Firebug parasite</name>
    <dbReference type="NCBI Taxonomy" id="157538"/>
    <lineage>
        <taxon>Eukaryota</taxon>
        <taxon>Discoba</taxon>
        <taxon>Euglenozoa</taxon>
        <taxon>Kinetoplastea</taxon>
        <taxon>Metakinetoplastina</taxon>
        <taxon>Trypanosomatida</taxon>
        <taxon>Trypanosomatidae</taxon>
        <taxon>Leishmaniinae</taxon>
        <taxon>Leptomonas</taxon>
    </lineage>
</organism>
<comment type="pathway">
    <text evidence="3">Secondary metabolite metabolism; methylglyoxal degradation; (R)-lactate from methylglyoxal: step 2/2.</text>
</comment>
<protein>
    <recommendedName>
        <fullName evidence="5">hydroxyacylglutathione hydrolase</fullName>
        <ecNumber evidence="5">3.1.2.6</ecNumber>
    </recommendedName>
    <alternativeName>
        <fullName evidence="9">Glyoxalase II</fullName>
    </alternativeName>
</protein>
<evidence type="ECO:0000256" key="5">
    <source>
        <dbReference type="ARBA" id="ARBA00011917"/>
    </source>
</evidence>
<evidence type="ECO:0000259" key="12">
    <source>
        <dbReference type="SMART" id="SM00849"/>
    </source>
</evidence>
<dbReference type="GO" id="GO:0004416">
    <property type="term" value="F:hydroxyacylglutathione hydrolase activity"/>
    <property type="evidence" value="ECO:0007669"/>
    <property type="project" value="UniProtKB-EC"/>
</dbReference>
<evidence type="ECO:0000256" key="8">
    <source>
        <dbReference type="ARBA" id="ARBA00022833"/>
    </source>
</evidence>
<sequence length="542" mass="57917">MRLLGLAGPTVVGASVVYAYLANHPTVAQTENGTAYAFPLSTLTYCGLLFFVYVSGGLPRNPFFPAFVFRSNIFPLLYKLYCSYGVGYRFLSGVLHQPVAFPHSDYRNGIRCLDAGSPLRLKVPPVGGKNALPFLQKFYARGGGVVDAALWSGTAGRGVVVVPVPMFSDNYAYFIISMQTQKVAVVDPADPEMVLRFLRSLRGLLRVPLQLTDVLTTHKHWDHAGGNELLTQYAKTGPPPPPAPSRSRAARAKAAAAAAEAEAAGPAPIPPEMETTPLLDPHLRIIGSDVDRPLACTEFVNDASPVFTVAGGGVSVRAMAAPGHTSGSLVFVVGTTEVEAGAVNPSPARIAVFTGDSLFSGGCGAPFETVSVTQIIKARETFLVDSRIRTQPATGQEVADEDVLLYVGHEYTERLLEEVVKLMTRAVQGRGAAADERGIRYIQMAAEALRGVKVLREQSDGLKDASLIGQDDSKQRPAFRLPSCTVPTSLAMEKTVNPLLTVDAAELAELARTEKEGGMDASAVERTIYGAGRRCLPSEEKN</sequence>
<dbReference type="Pfam" id="PF00753">
    <property type="entry name" value="Lactamase_B"/>
    <property type="match status" value="1"/>
</dbReference>
<gene>
    <name evidence="13" type="ORF">ABB37_03503</name>
</gene>
<keyword evidence="11" id="KW-0812">Transmembrane</keyword>
<feature type="region of interest" description="Disordered" evidence="10">
    <location>
        <begin position="235"/>
        <end position="271"/>
    </location>
</feature>
<reference evidence="13 14" key="1">
    <citation type="submission" date="2015-07" db="EMBL/GenBank/DDBJ databases">
        <title>High-quality genome of monoxenous trypanosomatid Leptomonas pyrrhocoris.</title>
        <authorList>
            <person name="Flegontov P."/>
            <person name="Butenko A."/>
            <person name="Firsov S."/>
            <person name="Vlcek C."/>
            <person name="Logacheva M.D."/>
            <person name="Field M."/>
            <person name="Filatov D."/>
            <person name="Flegontova O."/>
            <person name="Gerasimov E."/>
            <person name="Jackson A.P."/>
            <person name="Kelly S."/>
            <person name="Opperdoes F."/>
            <person name="O'Reilly A."/>
            <person name="Votypka J."/>
            <person name="Yurchenko V."/>
            <person name="Lukes J."/>
        </authorList>
    </citation>
    <scope>NUCLEOTIDE SEQUENCE [LARGE SCALE GENOMIC DNA]</scope>
    <source>
        <strain evidence="13">H10</strain>
    </source>
</reference>
<dbReference type="VEuPathDB" id="TriTrypDB:LpyrH10_05_3630"/>
<evidence type="ECO:0000256" key="10">
    <source>
        <dbReference type="SAM" id="MobiDB-lite"/>
    </source>
</evidence>
<evidence type="ECO:0000256" key="4">
    <source>
        <dbReference type="ARBA" id="ARBA00006759"/>
    </source>
</evidence>